<dbReference type="InterPro" id="IPR036890">
    <property type="entry name" value="HATPase_C_sf"/>
</dbReference>
<evidence type="ECO:0000256" key="7">
    <source>
        <dbReference type="SAM" id="Coils"/>
    </source>
</evidence>
<dbReference type="SMART" id="SM00387">
    <property type="entry name" value="HATPase_c"/>
    <property type="match status" value="1"/>
</dbReference>
<dbReference type="InterPro" id="IPR000014">
    <property type="entry name" value="PAS"/>
</dbReference>
<dbReference type="Proteomes" id="UP000636888">
    <property type="component" value="Unassembled WGS sequence"/>
</dbReference>
<dbReference type="InterPro" id="IPR003594">
    <property type="entry name" value="HATPase_dom"/>
</dbReference>
<organism evidence="12 13">
    <name type="scientific">Geomesophilobacter sediminis</name>
    <dbReference type="NCBI Taxonomy" id="2798584"/>
    <lineage>
        <taxon>Bacteria</taxon>
        <taxon>Pseudomonadati</taxon>
        <taxon>Thermodesulfobacteriota</taxon>
        <taxon>Desulfuromonadia</taxon>
        <taxon>Geobacterales</taxon>
        <taxon>Geobacteraceae</taxon>
        <taxon>Geomesophilobacter</taxon>
    </lineage>
</organism>
<dbReference type="SMART" id="SM00086">
    <property type="entry name" value="PAC"/>
    <property type="match status" value="3"/>
</dbReference>
<dbReference type="InterPro" id="IPR003661">
    <property type="entry name" value="HisK_dim/P_dom"/>
</dbReference>
<evidence type="ECO:0000256" key="5">
    <source>
        <dbReference type="ARBA" id="ARBA00022777"/>
    </source>
</evidence>
<evidence type="ECO:0000259" key="11">
    <source>
        <dbReference type="PROSITE" id="PS50113"/>
    </source>
</evidence>
<dbReference type="SUPFAM" id="SSF55785">
    <property type="entry name" value="PYP-like sensor domain (PAS domain)"/>
    <property type="match status" value="3"/>
</dbReference>
<protein>
    <recommendedName>
        <fullName evidence="2">histidine kinase</fullName>
        <ecNumber evidence="2">2.7.13.3</ecNumber>
    </recommendedName>
</protein>
<evidence type="ECO:0000256" key="1">
    <source>
        <dbReference type="ARBA" id="ARBA00000085"/>
    </source>
</evidence>
<dbReference type="Gene3D" id="2.10.70.100">
    <property type="match status" value="1"/>
</dbReference>
<dbReference type="AlphaFoldDB" id="A0A8J7S8Z6"/>
<keyword evidence="7" id="KW-0175">Coiled coil</keyword>
<dbReference type="PANTHER" id="PTHR43304:SF1">
    <property type="entry name" value="PAC DOMAIN-CONTAINING PROTEIN"/>
    <property type="match status" value="1"/>
</dbReference>
<accession>A0A8J7S8Z6</accession>
<dbReference type="InterPro" id="IPR011006">
    <property type="entry name" value="CheY-like_superfamily"/>
</dbReference>
<evidence type="ECO:0000256" key="3">
    <source>
        <dbReference type="ARBA" id="ARBA00022553"/>
    </source>
</evidence>
<feature type="domain" description="PAC" evidence="11">
    <location>
        <begin position="385"/>
        <end position="437"/>
    </location>
</feature>
<sequence length="820" mass="92306">MAQDHSQQQKIRDEIRSLRERLAAAEAALTTAPSQGAGGGDENRLLLALDAAHLGMWDWHLPSGRVTWNKEHFRMMGYEPDSFVPTYRHWTDRIHPEDRAAAEAEIQAALARGAEYHAEFRVLQPDGVERTLEALGRVEHDASGAPVRLYGVVSDITERKQMVDELRSAKENLEQRVADRTANWEQAAKEREQFYRFFQTSADIMAIADPNGAFLQTNPACTDLLGYSPEELVSRPFIAFVHPDDQQPTLDEMARQQKLGYTLKFDNRYVCKDRTIRWISWRAVYDAEENCTYATGRDISLQRQQEEALRKSERDFRLLAEAMPQIVWVTDPAGRNTYFNQQWVDYTGIPLEEGYGDGWIKPFHPEDRQRAWDAWQAATKQEGRYSLEVRLRRWDGAYKWWLVRGVPVLDEQGGILKWFGTCTDIEEVKKAEQERLALEQQMQQTQKLESLGILAGGIAHDFNNILMAIMGNASLALMKMDPDSPLASNLQQIEQASERAADLARQMLAYSGKGKFLVESVDLNALVREMLHMLKVSISRNAVLRLELSERLPWVEADSTQMRQVIMNLVLNASEALAEETGIITIRSGYRHCSHDELKDAWGERTLAEGAYVYLEVSDTGCGMDQATLARIFDPFFTTKFLGRGLGMAAVQGIVRGHKGGIKISSEPGQGSTFRLLLPVQGKVPPEYANQAASDQWHGAGTILLVDDEELVLGVGSEMLRELGFSVVTADSGKKAVEIVGSGRDISLVILDLSMPEMSGDVCFQELRKTRPDLRVMISSGYSEQEVVQRFPEGRGLAGFIQKPYKVSVLKDALRKAMES</sequence>
<dbReference type="InterPro" id="IPR052162">
    <property type="entry name" value="Sensor_kinase/Photoreceptor"/>
</dbReference>
<dbReference type="PROSITE" id="PS50109">
    <property type="entry name" value="HIS_KIN"/>
    <property type="match status" value="1"/>
</dbReference>
<feature type="modified residue" description="4-aspartylphosphate" evidence="6">
    <location>
        <position position="752"/>
    </location>
</feature>
<dbReference type="PANTHER" id="PTHR43304">
    <property type="entry name" value="PHYTOCHROME-LIKE PROTEIN CPH1"/>
    <property type="match status" value="1"/>
</dbReference>
<comment type="catalytic activity">
    <reaction evidence="1">
        <text>ATP + protein L-histidine = ADP + protein N-phospho-L-histidine.</text>
        <dbReference type="EC" id="2.7.13.3"/>
    </reaction>
</comment>
<feature type="domain" description="Histidine kinase" evidence="8">
    <location>
        <begin position="457"/>
        <end position="682"/>
    </location>
</feature>
<comment type="caution">
    <text evidence="12">The sequence shown here is derived from an EMBL/GenBank/DDBJ whole genome shotgun (WGS) entry which is preliminary data.</text>
</comment>
<dbReference type="Gene3D" id="3.40.50.2300">
    <property type="match status" value="1"/>
</dbReference>
<dbReference type="InterPro" id="IPR004358">
    <property type="entry name" value="Sig_transdc_His_kin-like_C"/>
</dbReference>
<feature type="domain" description="Response regulatory" evidence="9">
    <location>
        <begin position="702"/>
        <end position="818"/>
    </location>
</feature>
<name>A0A8J7S8Z6_9BACT</name>
<dbReference type="Gene3D" id="3.30.450.20">
    <property type="entry name" value="PAS domain"/>
    <property type="match status" value="3"/>
</dbReference>
<reference evidence="12" key="1">
    <citation type="submission" date="2020-12" db="EMBL/GenBank/DDBJ databases">
        <title>Geomonas sp. Red875, isolated from river sediment.</title>
        <authorList>
            <person name="Xu Z."/>
            <person name="Zhang Z."/>
            <person name="Masuda Y."/>
            <person name="Itoh H."/>
            <person name="Senoo K."/>
        </authorList>
    </citation>
    <scope>NUCLEOTIDE SEQUENCE</scope>
    <source>
        <strain evidence="12">Red875</strain>
    </source>
</reference>
<dbReference type="Gene3D" id="1.10.287.130">
    <property type="match status" value="1"/>
</dbReference>
<evidence type="ECO:0000259" key="8">
    <source>
        <dbReference type="PROSITE" id="PS50109"/>
    </source>
</evidence>
<dbReference type="Pfam" id="PF00072">
    <property type="entry name" value="Response_reg"/>
    <property type="match status" value="1"/>
</dbReference>
<dbReference type="EC" id="2.7.13.3" evidence="2"/>
<dbReference type="SMART" id="SM00448">
    <property type="entry name" value="REC"/>
    <property type="match status" value="1"/>
</dbReference>
<keyword evidence="4" id="KW-0808">Transferase</keyword>
<feature type="domain" description="PAS" evidence="10">
    <location>
        <begin position="190"/>
        <end position="247"/>
    </location>
</feature>
<dbReference type="InterPro" id="IPR001610">
    <property type="entry name" value="PAC"/>
</dbReference>
<keyword evidence="13" id="KW-1185">Reference proteome</keyword>
<dbReference type="FunFam" id="3.30.450.20:FF:000099">
    <property type="entry name" value="Sensory box sensor histidine kinase"/>
    <property type="match status" value="1"/>
</dbReference>
<evidence type="ECO:0000259" key="10">
    <source>
        <dbReference type="PROSITE" id="PS50112"/>
    </source>
</evidence>
<dbReference type="Pfam" id="PF08447">
    <property type="entry name" value="PAS_3"/>
    <property type="match status" value="3"/>
</dbReference>
<dbReference type="InterPro" id="IPR013655">
    <property type="entry name" value="PAS_fold_3"/>
</dbReference>
<dbReference type="SMART" id="SM00388">
    <property type="entry name" value="HisKA"/>
    <property type="match status" value="1"/>
</dbReference>
<dbReference type="InterPro" id="IPR000700">
    <property type="entry name" value="PAS-assoc_C"/>
</dbReference>
<dbReference type="RefSeq" id="WP_199385606.1">
    <property type="nucleotide sequence ID" value="NZ_JAEMHM010000016.1"/>
</dbReference>
<dbReference type="InterPro" id="IPR036097">
    <property type="entry name" value="HisK_dim/P_sf"/>
</dbReference>
<keyword evidence="3 6" id="KW-0597">Phosphoprotein</keyword>
<gene>
    <name evidence="12" type="ORF">JFN93_18445</name>
</gene>
<feature type="domain" description="PAS" evidence="10">
    <location>
        <begin position="41"/>
        <end position="113"/>
    </location>
</feature>
<dbReference type="PROSITE" id="PS50113">
    <property type="entry name" value="PAC"/>
    <property type="match status" value="2"/>
</dbReference>
<proteinExistence type="predicted"/>
<dbReference type="PRINTS" id="PR00344">
    <property type="entry name" value="BCTRLSENSOR"/>
</dbReference>
<dbReference type="SUPFAM" id="SSF47384">
    <property type="entry name" value="Homodimeric domain of signal transducing histidine kinase"/>
    <property type="match status" value="1"/>
</dbReference>
<evidence type="ECO:0000256" key="6">
    <source>
        <dbReference type="PROSITE-ProRule" id="PRU00169"/>
    </source>
</evidence>
<dbReference type="PROSITE" id="PS50112">
    <property type="entry name" value="PAS"/>
    <property type="match status" value="3"/>
</dbReference>
<feature type="domain" description="PAS" evidence="10">
    <location>
        <begin position="312"/>
        <end position="382"/>
    </location>
</feature>
<dbReference type="GO" id="GO:0000155">
    <property type="term" value="F:phosphorelay sensor kinase activity"/>
    <property type="evidence" value="ECO:0007669"/>
    <property type="project" value="InterPro"/>
</dbReference>
<dbReference type="InterPro" id="IPR035965">
    <property type="entry name" value="PAS-like_dom_sf"/>
</dbReference>
<dbReference type="CDD" id="cd00082">
    <property type="entry name" value="HisKA"/>
    <property type="match status" value="1"/>
</dbReference>
<dbReference type="Pfam" id="PF00512">
    <property type="entry name" value="HisKA"/>
    <property type="match status" value="1"/>
</dbReference>
<evidence type="ECO:0000256" key="4">
    <source>
        <dbReference type="ARBA" id="ARBA00022679"/>
    </source>
</evidence>
<dbReference type="SMART" id="SM00091">
    <property type="entry name" value="PAS"/>
    <property type="match status" value="3"/>
</dbReference>
<dbReference type="SUPFAM" id="SSF55874">
    <property type="entry name" value="ATPase domain of HSP90 chaperone/DNA topoisomerase II/histidine kinase"/>
    <property type="match status" value="1"/>
</dbReference>
<dbReference type="InterPro" id="IPR005467">
    <property type="entry name" value="His_kinase_dom"/>
</dbReference>
<dbReference type="SUPFAM" id="SSF52172">
    <property type="entry name" value="CheY-like"/>
    <property type="match status" value="1"/>
</dbReference>
<feature type="coiled-coil region" evidence="7">
    <location>
        <begin position="156"/>
        <end position="183"/>
    </location>
</feature>
<evidence type="ECO:0000313" key="12">
    <source>
        <dbReference type="EMBL" id="MBJ6726696.1"/>
    </source>
</evidence>
<dbReference type="InterPro" id="IPR001789">
    <property type="entry name" value="Sig_transdc_resp-reg_receiver"/>
</dbReference>
<dbReference type="CDD" id="cd00130">
    <property type="entry name" value="PAS"/>
    <property type="match status" value="3"/>
</dbReference>
<evidence type="ECO:0000313" key="13">
    <source>
        <dbReference type="Proteomes" id="UP000636888"/>
    </source>
</evidence>
<feature type="domain" description="PAC" evidence="11">
    <location>
        <begin position="116"/>
        <end position="168"/>
    </location>
</feature>
<evidence type="ECO:0000259" key="9">
    <source>
        <dbReference type="PROSITE" id="PS50110"/>
    </source>
</evidence>
<dbReference type="Pfam" id="PF02518">
    <property type="entry name" value="HATPase_c"/>
    <property type="match status" value="1"/>
</dbReference>
<dbReference type="Gene3D" id="3.30.565.10">
    <property type="entry name" value="Histidine kinase-like ATPase, C-terminal domain"/>
    <property type="match status" value="1"/>
</dbReference>
<dbReference type="NCBIfam" id="TIGR00229">
    <property type="entry name" value="sensory_box"/>
    <property type="match status" value="3"/>
</dbReference>
<dbReference type="PROSITE" id="PS50110">
    <property type="entry name" value="RESPONSE_REGULATORY"/>
    <property type="match status" value="1"/>
</dbReference>
<dbReference type="EMBL" id="JAEMHM010000016">
    <property type="protein sequence ID" value="MBJ6726696.1"/>
    <property type="molecule type" value="Genomic_DNA"/>
</dbReference>
<evidence type="ECO:0000256" key="2">
    <source>
        <dbReference type="ARBA" id="ARBA00012438"/>
    </source>
</evidence>
<keyword evidence="5" id="KW-0418">Kinase</keyword>